<dbReference type="VEuPathDB" id="FungiDB:ATEG_04686"/>
<feature type="compositionally biased region" description="Basic and acidic residues" evidence="1">
    <location>
        <begin position="121"/>
        <end position="134"/>
    </location>
</feature>
<dbReference type="EMBL" id="BLJY01000004">
    <property type="protein sequence ID" value="GFF15552.1"/>
    <property type="molecule type" value="Genomic_DNA"/>
</dbReference>
<dbReference type="PANTHER" id="PTHR23308">
    <property type="entry name" value="NUCLEAR INHIBITOR OF PROTEIN PHOSPHATASE-1"/>
    <property type="match status" value="1"/>
</dbReference>
<proteinExistence type="predicted"/>
<feature type="region of interest" description="Disordered" evidence="1">
    <location>
        <begin position="51"/>
        <end position="245"/>
    </location>
</feature>
<dbReference type="InterPro" id="IPR000253">
    <property type="entry name" value="FHA_dom"/>
</dbReference>
<dbReference type="AlphaFoldDB" id="A0A5M3YPV0"/>
<sequence>MQMSLSLCMLKEWWEEDERSGVLIPNFGCRHVPRIAFELSVDLKFCPSINFYPRTMPQSPDRSRDRRRLQSPSGSPDAEHSRRRRHRDDNGGRRDEHRSSRRDSSRRRSSRSPSSRRSHRRDYEDRPRERRELTDASDDDRRRRRHRFPDERRHRRHRDRDSYDDDKERSSRRHRTKSRSRSPRRRRSRSPSSRELARSRGPLPSQQDAYTSSEVARQGDDTAPPPEKEKPNFGNTGRLAAESNTVTVNGGSVVLKYHEPPEARKPPAKEPWRLYVFKGQDLLEVVEIYERSCWLIGRERLVVDFPLDHPSCSKQHAALQFRYVEKRNEFGDRIGRVKPYLIDLESANGSSVNGDKIPGGRYVELRDKDVLQFGLSSREYVLMLPKPE</sequence>
<organism evidence="2 3">
    <name type="scientific">Aspergillus terreus</name>
    <dbReference type="NCBI Taxonomy" id="33178"/>
    <lineage>
        <taxon>Eukaryota</taxon>
        <taxon>Fungi</taxon>
        <taxon>Dikarya</taxon>
        <taxon>Ascomycota</taxon>
        <taxon>Pezizomycotina</taxon>
        <taxon>Eurotiomycetes</taxon>
        <taxon>Eurotiomycetidae</taxon>
        <taxon>Eurotiales</taxon>
        <taxon>Aspergillaceae</taxon>
        <taxon>Aspergillus</taxon>
        <taxon>Aspergillus subgen. Circumdati</taxon>
    </lineage>
</organism>
<protein>
    <submittedName>
        <fullName evidence="2">SMAD/FHA-domain-containing protein</fullName>
    </submittedName>
</protein>
<name>A0A5M3YPV0_ASPTE</name>
<feature type="compositionally biased region" description="Basic residues" evidence="1">
    <location>
        <begin position="170"/>
        <end position="189"/>
    </location>
</feature>
<dbReference type="PROSITE" id="PS50006">
    <property type="entry name" value="FHA_DOMAIN"/>
    <property type="match status" value="1"/>
</dbReference>
<dbReference type="InterPro" id="IPR008984">
    <property type="entry name" value="SMAD_FHA_dom_sf"/>
</dbReference>
<feature type="compositionally biased region" description="Basic residues" evidence="1">
    <location>
        <begin position="142"/>
        <end position="158"/>
    </location>
</feature>
<evidence type="ECO:0000256" key="1">
    <source>
        <dbReference type="SAM" id="MobiDB-lite"/>
    </source>
</evidence>
<dbReference type="SMART" id="SM00240">
    <property type="entry name" value="FHA"/>
    <property type="match status" value="1"/>
</dbReference>
<feature type="compositionally biased region" description="Basic residues" evidence="1">
    <location>
        <begin position="104"/>
        <end position="120"/>
    </location>
</feature>
<keyword evidence="3" id="KW-1185">Reference proteome</keyword>
<dbReference type="Proteomes" id="UP000452235">
    <property type="component" value="Unassembled WGS sequence"/>
</dbReference>
<gene>
    <name evidence="2" type="ORF">ATEIFO6365_0004067100</name>
</gene>
<comment type="caution">
    <text evidence="2">The sequence shown here is derived from an EMBL/GenBank/DDBJ whole genome shotgun (WGS) entry which is preliminary data.</text>
</comment>
<evidence type="ECO:0000313" key="2">
    <source>
        <dbReference type="EMBL" id="GFF15552.1"/>
    </source>
</evidence>
<feature type="compositionally biased region" description="Polar residues" evidence="1">
    <location>
        <begin position="204"/>
        <end position="215"/>
    </location>
</feature>
<dbReference type="SUPFAM" id="SSF49879">
    <property type="entry name" value="SMAD/FHA domain"/>
    <property type="match status" value="1"/>
</dbReference>
<reference evidence="2 3" key="1">
    <citation type="submission" date="2020-01" db="EMBL/GenBank/DDBJ databases">
        <title>Aspergillus terreus IFO 6365 whole genome shotgun sequence.</title>
        <authorList>
            <person name="Kanamasa S."/>
            <person name="Takahashi H."/>
        </authorList>
    </citation>
    <scope>NUCLEOTIDE SEQUENCE [LARGE SCALE GENOMIC DNA]</scope>
    <source>
        <strain evidence="2 3">IFO 6365</strain>
    </source>
</reference>
<dbReference type="Gene3D" id="2.60.200.20">
    <property type="match status" value="1"/>
</dbReference>
<dbReference type="Pfam" id="PF00498">
    <property type="entry name" value="FHA"/>
    <property type="match status" value="1"/>
</dbReference>
<dbReference type="FunFam" id="2.60.200.20:FF:000038">
    <property type="entry name" value="FHA domain-containing protein SNIP1"/>
    <property type="match status" value="1"/>
</dbReference>
<dbReference type="InterPro" id="IPR050923">
    <property type="entry name" value="Cell_Proc_Reg/RNA_Proc"/>
</dbReference>
<evidence type="ECO:0000313" key="3">
    <source>
        <dbReference type="Proteomes" id="UP000452235"/>
    </source>
</evidence>
<dbReference type="OrthoDB" id="444265at2759"/>
<feature type="compositionally biased region" description="Basic and acidic residues" evidence="1">
    <location>
        <begin position="87"/>
        <end position="103"/>
    </location>
</feature>
<accession>A0A5M3YPV0</accession>